<dbReference type="Proteomes" id="UP000005237">
    <property type="component" value="Unassembled WGS sequence"/>
</dbReference>
<reference evidence="2" key="1">
    <citation type="submission" date="2010-08" db="EMBL/GenBank/DDBJ databases">
        <authorList>
            <consortium name="Caenorhabditis japonica Sequencing Consortium"/>
            <person name="Wilson R.K."/>
        </authorList>
    </citation>
    <scope>NUCLEOTIDE SEQUENCE [LARGE SCALE GENOMIC DNA]</scope>
    <source>
        <strain evidence="2">DF5081</strain>
    </source>
</reference>
<dbReference type="AlphaFoldDB" id="A0A8R1EW13"/>
<reference evidence="1" key="2">
    <citation type="submission" date="2022-06" db="UniProtKB">
        <authorList>
            <consortium name="EnsemblMetazoa"/>
        </authorList>
    </citation>
    <scope>IDENTIFICATION</scope>
    <source>
        <strain evidence="1">DF5081</strain>
    </source>
</reference>
<keyword evidence="2" id="KW-1185">Reference proteome</keyword>
<evidence type="ECO:0000313" key="2">
    <source>
        <dbReference type="Proteomes" id="UP000005237"/>
    </source>
</evidence>
<sequence>MAELLETLRKIISNCVIKKSTRNAISGVSMMKFALLEETEAVRQLDKSDSQTVRNNAEFSKLRVKYDN</sequence>
<organism evidence="1 2">
    <name type="scientific">Caenorhabditis japonica</name>
    <dbReference type="NCBI Taxonomy" id="281687"/>
    <lineage>
        <taxon>Eukaryota</taxon>
        <taxon>Metazoa</taxon>
        <taxon>Ecdysozoa</taxon>
        <taxon>Nematoda</taxon>
        <taxon>Chromadorea</taxon>
        <taxon>Rhabditida</taxon>
        <taxon>Rhabditina</taxon>
        <taxon>Rhabditomorpha</taxon>
        <taxon>Rhabditoidea</taxon>
        <taxon>Rhabditidae</taxon>
        <taxon>Peloderinae</taxon>
        <taxon>Caenorhabditis</taxon>
    </lineage>
</organism>
<proteinExistence type="predicted"/>
<accession>A0A8R1EW13</accession>
<protein>
    <submittedName>
        <fullName evidence="1">Uncharacterized protein</fullName>
    </submittedName>
</protein>
<name>A0A8R1EW13_CAEJA</name>
<evidence type="ECO:0000313" key="1">
    <source>
        <dbReference type="EnsemblMetazoa" id="CJA42357.1"/>
    </source>
</evidence>
<dbReference type="EnsemblMetazoa" id="CJA42357.1">
    <property type="protein sequence ID" value="CJA42357.1"/>
    <property type="gene ID" value="WBGene00218205"/>
</dbReference>